<name>A0AC34PVH1_9BILA</name>
<dbReference type="Proteomes" id="UP000887576">
    <property type="component" value="Unplaced"/>
</dbReference>
<evidence type="ECO:0000313" key="1">
    <source>
        <dbReference type="Proteomes" id="UP000887576"/>
    </source>
</evidence>
<organism evidence="1 2">
    <name type="scientific">Panagrolaimus sp. JU765</name>
    <dbReference type="NCBI Taxonomy" id="591449"/>
    <lineage>
        <taxon>Eukaryota</taxon>
        <taxon>Metazoa</taxon>
        <taxon>Ecdysozoa</taxon>
        <taxon>Nematoda</taxon>
        <taxon>Chromadorea</taxon>
        <taxon>Rhabditida</taxon>
        <taxon>Tylenchina</taxon>
        <taxon>Panagrolaimomorpha</taxon>
        <taxon>Panagrolaimoidea</taxon>
        <taxon>Panagrolaimidae</taxon>
        <taxon>Panagrolaimus</taxon>
    </lineage>
</organism>
<protein>
    <submittedName>
        <fullName evidence="2">7TM GPCR serpentine receptor class x (Srx) domain-containing protein</fullName>
    </submittedName>
</protein>
<dbReference type="WBParaSite" id="JU765_v2.g10383.t1">
    <property type="protein sequence ID" value="JU765_v2.g10383.t1"/>
    <property type="gene ID" value="JU765_v2.g10383"/>
</dbReference>
<sequence length="248" mass="28314">MAFIQIFCGSFILMSGLAAFVLNVQVLFVLYQAGFLNSKHNSVYILAFANIVGNTVQLFVSFAYLGPTSILQKDYFEEGPESFGTNYAYLQTGFNYVNTYIDMPVNSSSSFISILCYIIIFIYVRQNNIKASQFNRELSSIRRTKEIRYAIQFAFCSVFALFAWVTFRIFPLIVPADQLAWFTFIAFCVIAHSVANSLIFVGFNKEFKDKFFQKGISSNNSNQNFSSHYPNTTNPRVQPASHETFDKY</sequence>
<evidence type="ECO:0000313" key="2">
    <source>
        <dbReference type="WBParaSite" id="JU765_v2.g10383.t1"/>
    </source>
</evidence>
<reference evidence="2" key="1">
    <citation type="submission" date="2022-11" db="UniProtKB">
        <authorList>
            <consortium name="WormBaseParasite"/>
        </authorList>
    </citation>
    <scope>IDENTIFICATION</scope>
</reference>
<accession>A0AC34PVH1</accession>
<proteinExistence type="predicted"/>